<feature type="domain" description="Endospore appendages core" evidence="1">
    <location>
        <begin position="10"/>
        <end position="120"/>
    </location>
</feature>
<name>A0A1H2WLM4_9BACL</name>
<proteinExistence type="predicted"/>
<evidence type="ECO:0000313" key="2">
    <source>
        <dbReference type="EMBL" id="SDW81376.1"/>
    </source>
</evidence>
<evidence type="ECO:0000259" key="1">
    <source>
        <dbReference type="Pfam" id="PF13157"/>
    </source>
</evidence>
<evidence type="ECO:0000313" key="3">
    <source>
        <dbReference type="Proteomes" id="UP000198534"/>
    </source>
</evidence>
<sequence length="124" mass="13025">MSCCSSRATCPDPTSFQEAICGNFSTILAADNTVWKSYTSSGSSPGPFYAMTLSVYADTTSLPVVVEVVTPAGPIILTPPGTEVTAGTTKSFTLLSVNTVNIHDITAGQLITGKYSITLYRSIF</sequence>
<accession>A0A1H2WLM4</accession>
<dbReference type="EMBL" id="FNNQ01000006">
    <property type="protein sequence ID" value="SDW81376.1"/>
    <property type="molecule type" value="Genomic_DNA"/>
</dbReference>
<dbReference type="Pfam" id="PF13157">
    <property type="entry name" value="Enas"/>
    <property type="match status" value="1"/>
</dbReference>
<keyword evidence="3" id="KW-1185">Reference proteome</keyword>
<reference evidence="2 3" key="1">
    <citation type="submission" date="2016-10" db="EMBL/GenBank/DDBJ databases">
        <authorList>
            <person name="de Groot N.N."/>
        </authorList>
    </citation>
    <scope>NUCLEOTIDE SEQUENCE [LARGE SCALE GENOMIC DNA]</scope>
    <source>
        <strain evidence="2 3">DSM 45610</strain>
    </source>
</reference>
<dbReference type="InterPro" id="IPR025055">
    <property type="entry name" value="Ena_core"/>
</dbReference>
<organism evidence="2 3">
    <name type="scientific">Marininema mesophilum</name>
    <dbReference type="NCBI Taxonomy" id="1048340"/>
    <lineage>
        <taxon>Bacteria</taxon>
        <taxon>Bacillati</taxon>
        <taxon>Bacillota</taxon>
        <taxon>Bacilli</taxon>
        <taxon>Bacillales</taxon>
        <taxon>Thermoactinomycetaceae</taxon>
        <taxon>Marininema</taxon>
    </lineage>
</organism>
<dbReference type="AlphaFoldDB" id="A0A1H2WLM4"/>
<gene>
    <name evidence="2" type="ORF">SAMN05444487_106170</name>
</gene>
<dbReference type="Proteomes" id="UP000198534">
    <property type="component" value="Unassembled WGS sequence"/>
</dbReference>
<dbReference type="RefSeq" id="WP_091738806.1">
    <property type="nucleotide sequence ID" value="NZ_FNNQ01000006.1"/>
</dbReference>
<protein>
    <recommendedName>
        <fullName evidence="1">Endospore appendages core domain-containing protein</fullName>
    </recommendedName>
</protein>